<feature type="domain" description="AMP-dependent synthetase/ligase" evidence="7">
    <location>
        <begin position="92"/>
        <end position="497"/>
    </location>
</feature>
<dbReference type="InParanoid" id="A0A1C7NIM2"/>
<dbReference type="Proteomes" id="UP000093000">
    <property type="component" value="Unassembled WGS sequence"/>
</dbReference>
<sequence>MKSFTVETGPQQPNGGRIRRSAYSPEGLARVPHHHVHTLYDVLTRSATKYPDRKAFGYRKIEKMVDEEKEVTKFVNGEEVKEKKIWKYFQLSGYHYLNYKEASQLTHDIGAGLIQLGLKEKSKIEVFSPTNMYWLLTAHGAFTQNMTIVTAYDTLGEDGLLHSMNETEVEAIYTVGDLLPTVQKVASKCPSLKCIIYSGDVKPEVLENLKKVVSLKVISLDEVAKLGKEHSREARAPEPEDLCCIMYTSGSTGNPKGVILSHKNIVAAIAGVNIILGHLMTDNDSMMAYLPLAHVLEFVVENLCVFWGVTLGYANIRTLTDASVRNCKGDIKEFRPTLMTGVPAVWESIRKGILAKLALANPKAQKVFQKAYATKAWLLERHLPTGFLDKLVFNKIKEQVGGRLRFALSGGAPVSVETQKFLSVTICPILGGFGMTESCGMCSIMTPEQFAYGQVGAPVPCCEIKLVDVPEAGYVSSNQKPQGEVWVRGPSITKGYWKRDDITKEAMTEDNWLQTGDIAEWNENGTLTIIDRKKNLVKLSNGEYIALEKLESIYKSCIYVTNICVYADSLFPKPVALAVISEPVVRQLATEKGIKETDFAQLCQDQTIRKTILDALLKQGKEGGLKGAELIFDVSLCHKEWTTASGLMTAAQKIKRPEITKAFKKEFDAMNAKQKN</sequence>
<evidence type="ECO:0000256" key="3">
    <source>
        <dbReference type="ARBA" id="ARBA00022741"/>
    </source>
</evidence>
<dbReference type="GO" id="GO:0005886">
    <property type="term" value="C:plasma membrane"/>
    <property type="evidence" value="ECO:0007669"/>
    <property type="project" value="TreeGrafter"/>
</dbReference>
<dbReference type="InterPro" id="IPR020845">
    <property type="entry name" value="AMP-binding_CS"/>
</dbReference>
<dbReference type="GO" id="GO:0005524">
    <property type="term" value="F:ATP binding"/>
    <property type="evidence" value="ECO:0007669"/>
    <property type="project" value="UniProtKB-KW"/>
</dbReference>
<keyword evidence="3" id="KW-0547">Nucleotide-binding</keyword>
<dbReference type="GO" id="GO:0004467">
    <property type="term" value="F:long-chain fatty acid-CoA ligase activity"/>
    <property type="evidence" value="ECO:0007669"/>
    <property type="project" value="UniProtKB-EC"/>
</dbReference>
<accession>A0A1C7NIM2</accession>
<dbReference type="InterPro" id="IPR042099">
    <property type="entry name" value="ANL_N_sf"/>
</dbReference>
<proteinExistence type="inferred from homology"/>
<evidence type="ECO:0000256" key="2">
    <source>
        <dbReference type="ARBA" id="ARBA00022598"/>
    </source>
</evidence>
<gene>
    <name evidence="8" type="primary">lcf1_0</name>
    <name evidence="8" type="ORF">A0J61_03085</name>
</gene>
<dbReference type="PANTHER" id="PTHR43272:SF83">
    <property type="entry name" value="ACYL-COA SYNTHETASE LONG-CHAIN, ISOFORM J"/>
    <property type="match status" value="1"/>
</dbReference>
<evidence type="ECO:0000313" key="9">
    <source>
        <dbReference type="Proteomes" id="UP000093000"/>
    </source>
</evidence>
<keyword evidence="9" id="KW-1185">Reference proteome</keyword>
<evidence type="ECO:0000256" key="4">
    <source>
        <dbReference type="ARBA" id="ARBA00022840"/>
    </source>
</evidence>
<evidence type="ECO:0000313" key="8">
    <source>
        <dbReference type="EMBL" id="OBZ88865.1"/>
    </source>
</evidence>
<dbReference type="GO" id="GO:0005783">
    <property type="term" value="C:endoplasmic reticulum"/>
    <property type="evidence" value="ECO:0007669"/>
    <property type="project" value="TreeGrafter"/>
</dbReference>
<dbReference type="GO" id="GO:0035336">
    <property type="term" value="P:long-chain fatty-acyl-CoA metabolic process"/>
    <property type="evidence" value="ECO:0007669"/>
    <property type="project" value="TreeGrafter"/>
</dbReference>
<keyword evidence="2 8" id="KW-0436">Ligase</keyword>
<dbReference type="AlphaFoldDB" id="A0A1C7NIM2"/>
<evidence type="ECO:0000256" key="1">
    <source>
        <dbReference type="ARBA" id="ARBA00006432"/>
    </source>
</evidence>
<dbReference type="STRING" id="101091.A0A1C7NIM2"/>
<comment type="catalytic activity">
    <reaction evidence="5">
        <text>a long-chain fatty acid + ATP + CoA = a long-chain fatty acyl-CoA + AMP + diphosphate</text>
        <dbReference type="Rhea" id="RHEA:15421"/>
        <dbReference type="ChEBI" id="CHEBI:30616"/>
        <dbReference type="ChEBI" id="CHEBI:33019"/>
        <dbReference type="ChEBI" id="CHEBI:57287"/>
        <dbReference type="ChEBI" id="CHEBI:57560"/>
        <dbReference type="ChEBI" id="CHEBI:83139"/>
        <dbReference type="ChEBI" id="CHEBI:456215"/>
        <dbReference type="EC" id="6.2.1.3"/>
    </reaction>
</comment>
<dbReference type="InterPro" id="IPR000873">
    <property type="entry name" value="AMP-dep_synth/lig_dom"/>
</dbReference>
<organism evidence="8 9">
    <name type="scientific">Choanephora cucurbitarum</name>
    <dbReference type="NCBI Taxonomy" id="101091"/>
    <lineage>
        <taxon>Eukaryota</taxon>
        <taxon>Fungi</taxon>
        <taxon>Fungi incertae sedis</taxon>
        <taxon>Mucoromycota</taxon>
        <taxon>Mucoromycotina</taxon>
        <taxon>Mucoromycetes</taxon>
        <taxon>Mucorales</taxon>
        <taxon>Mucorineae</taxon>
        <taxon>Choanephoraceae</taxon>
        <taxon>Choanephoroideae</taxon>
        <taxon>Choanephora</taxon>
    </lineage>
</organism>
<dbReference type="GO" id="GO:0005811">
    <property type="term" value="C:lipid droplet"/>
    <property type="evidence" value="ECO:0007669"/>
    <property type="project" value="TreeGrafter"/>
</dbReference>
<reference evidence="8 9" key="1">
    <citation type="submission" date="2016-03" db="EMBL/GenBank/DDBJ databases">
        <title>Choanephora cucurbitarum.</title>
        <authorList>
            <person name="Min B."/>
            <person name="Park H."/>
            <person name="Park J.-H."/>
            <person name="Shin H.-D."/>
            <person name="Choi I.-G."/>
        </authorList>
    </citation>
    <scope>NUCLEOTIDE SEQUENCE [LARGE SCALE GENOMIC DNA]</scope>
    <source>
        <strain evidence="8 9">KUS-F28377</strain>
    </source>
</reference>
<dbReference type="Pfam" id="PF00501">
    <property type="entry name" value="AMP-binding"/>
    <property type="match status" value="1"/>
</dbReference>
<evidence type="ECO:0000256" key="5">
    <source>
        <dbReference type="ARBA" id="ARBA00036813"/>
    </source>
</evidence>
<dbReference type="PROSITE" id="PS00455">
    <property type="entry name" value="AMP_BINDING"/>
    <property type="match status" value="1"/>
</dbReference>
<comment type="similarity">
    <text evidence="1">Belongs to the ATP-dependent AMP-binding enzyme family.</text>
</comment>
<dbReference type="EMBL" id="LUGH01000127">
    <property type="protein sequence ID" value="OBZ88865.1"/>
    <property type="molecule type" value="Genomic_DNA"/>
</dbReference>
<dbReference type="Gene3D" id="3.40.50.12780">
    <property type="entry name" value="N-terminal domain of ligase-like"/>
    <property type="match status" value="1"/>
</dbReference>
<evidence type="ECO:0000256" key="6">
    <source>
        <dbReference type="SAM" id="MobiDB-lite"/>
    </source>
</evidence>
<feature type="region of interest" description="Disordered" evidence="6">
    <location>
        <begin position="1"/>
        <end position="20"/>
    </location>
</feature>
<keyword evidence="4" id="KW-0067">ATP-binding</keyword>
<feature type="compositionally biased region" description="Polar residues" evidence="6">
    <location>
        <begin position="1"/>
        <end position="14"/>
    </location>
</feature>
<dbReference type="PANTHER" id="PTHR43272">
    <property type="entry name" value="LONG-CHAIN-FATTY-ACID--COA LIGASE"/>
    <property type="match status" value="1"/>
</dbReference>
<dbReference type="SUPFAM" id="SSF56801">
    <property type="entry name" value="Acetyl-CoA synthetase-like"/>
    <property type="match status" value="1"/>
</dbReference>
<comment type="caution">
    <text evidence="8">The sequence shown here is derived from an EMBL/GenBank/DDBJ whole genome shotgun (WGS) entry which is preliminary data.</text>
</comment>
<dbReference type="FunCoup" id="A0A1C7NIM2">
    <property type="interactions" value="231"/>
</dbReference>
<dbReference type="OrthoDB" id="1700726at2759"/>
<protein>
    <submittedName>
        <fullName evidence="8">Long-chain-fatty-acid--CoA ligase 1</fullName>
    </submittedName>
</protein>
<evidence type="ECO:0000259" key="7">
    <source>
        <dbReference type="Pfam" id="PF00501"/>
    </source>
</evidence>
<name>A0A1C7NIM2_9FUNG</name>